<dbReference type="Proteomes" id="UP000253744">
    <property type="component" value="Plasmid pDrdI"/>
</dbReference>
<dbReference type="AlphaFoldDB" id="A0A345ILX8"/>
<dbReference type="PANTHER" id="PTHR30093">
    <property type="entry name" value="GENERAL SECRETION PATHWAY PROTEIN G"/>
    <property type="match status" value="1"/>
</dbReference>
<gene>
    <name evidence="10" type="ORF">DVJ83_16230</name>
</gene>
<protein>
    <submittedName>
        <fullName evidence="10">Type II secretion system protein</fullName>
    </submittedName>
</protein>
<evidence type="ECO:0000256" key="4">
    <source>
        <dbReference type="ARBA" id="ARBA00022692"/>
    </source>
</evidence>
<evidence type="ECO:0000256" key="6">
    <source>
        <dbReference type="ARBA" id="ARBA00022989"/>
    </source>
</evidence>
<dbReference type="NCBIfam" id="TIGR02532">
    <property type="entry name" value="IV_pilin_GFxxxE"/>
    <property type="match status" value="1"/>
</dbReference>
<organism evidence="10 11">
    <name type="scientific">Deinococcus wulumuqiensis</name>
    <dbReference type="NCBI Taxonomy" id="980427"/>
    <lineage>
        <taxon>Bacteria</taxon>
        <taxon>Thermotogati</taxon>
        <taxon>Deinococcota</taxon>
        <taxon>Deinococci</taxon>
        <taxon>Deinococcales</taxon>
        <taxon>Deinococcaceae</taxon>
        <taxon>Deinococcus</taxon>
    </lineage>
</organism>
<comment type="subcellular location">
    <subcellularLocation>
        <location evidence="1">Cell outer membrane</location>
        <topology evidence="1">Single-pass membrane protein</topology>
    </subcellularLocation>
    <subcellularLocation>
        <location evidence="2">Periplasm</location>
    </subcellularLocation>
</comment>
<sequence length="146" mass="15770">MKNRAQGFTLIELLVVMAIIGVLAAVLLPNFSEARKRPNDVRALQCGRAIVQSSIVYRASNGRWPDSGTLTAAQLGEDAREACDGVRVMAYAVPTSATGTENTKLDYNAQGPTFMVAKNGGTGLYAYNLADNNTRLKLVKWSAYNL</sequence>
<accession>A0A345ILX8</accession>
<dbReference type="Pfam" id="PF07963">
    <property type="entry name" value="N_methyl"/>
    <property type="match status" value="1"/>
</dbReference>
<evidence type="ECO:0000256" key="1">
    <source>
        <dbReference type="ARBA" id="ARBA00004203"/>
    </source>
</evidence>
<dbReference type="GO" id="GO:0042597">
    <property type="term" value="C:periplasmic space"/>
    <property type="evidence" value="ECO:0007669"/>
    <property type="project" value="UniProtKB-SubCell"/>
</dbReference>
<dbReference type="PROSITE" id="PS00409">
    <property type="entry name" value="PROKAR_NTER_METHYL"/>
    <property type="match status" value="1"/>
</dbReference>
<dbReference type="SUPFAM" id="SSF54523">
    <property type="entry name" value="Pili subunits"/>
    <property type="match status" value="1"/>
</dbReference>
<keyword evidence="8" id="KW-0998">Cell outer membrane</keyword>
<keyword evidence="4 9" id="KW-0812">Transmembrane</keyword>
<dbReference type="PANTHER" id="PTHR30093:SF44">
    <property type="entry name" value="TYPE II SECRETION SYSTEM CORE PROTEIN G"/>
    <property type="match status" value="1"/>
</dbReference>
<keyword evidence="7 9" id="KW-0472">Membrane</keyword>
<evidence type="ECO:0000256" key="5">
    <source>
        <dbReference type="ARBA" id="ARBA00022764"/>
    </source>
</evidence>
<evidence type="ECO:0000256" key="8">
    <source>
        <dbReference type="ARBA" id="ARBA00023237"/>
    </source>
</evidence>
<evidence type="ECO:0000256" key="9">
    <source>
        <dbReference type="SAM" id="Phobius"/>
    </source>
</evidence>
<dbReference type="KEGG" id="dwu:DVJ83_16230"/>
<evidence type="ECO:0000256" key="2">
    <source>
        <dbReference type="ARBA" id="ARBA00004418"/>
    </source>
</evidence>
<dbReference type="InterPro" id="IPR012902">
    <property type="entry name" value="N_methyl_site"/>
</dbReference>
<keyword evidence="3" id="KW-0488">Methylation</keyword>
<evidence type="ECO:0000313" key="11">
    <source>
        <dbReference type="Proteomes" id="UP000253744"/>
    </source>
</evidence>
<dbReference type="EMBL" id="CP031163">
    <property type="protein sequence ID" value="AXH00701.1"/>
    <property type="molecule type" value="Genomic_DNA"/>
</dbReference>
<reference evidence="10 11" key="1">
    <citation type="submission" date="2018-07" db="EMBL/GenBank/DDBJ databases">
        <title>Complete Genome and Methylome Analysis of Deinococcus wulumuqiensis NEB 479.</title>
        <authorList>
            <person name="Fomenkov A."/>
            <person name="Luyten Y."/>
            <person name="Vincze T."/>
            <person name="Anton B.P."/>
            <person name="Clark T."/>
            <person name="Roberts R.J."/>
            <person name="Morgan R.D."/>
        </authorList>
    </citation>
    <scope>NUCLEOTIDE SEQUENCE [LARGE SCALE GENOMIC DNA]</scope>
    <source>
        <strain evidence="10 11">NEB 479</strain>
        <plasmid evidence="11">Plasmid pdrdi</plasmid>
    </source>
</reference>
<dbReference type="RefSeq" id="WP_114673356.1">
    <property type="nucleotide sequence ID" value="NZ_CP031163.1"/>
</dbReference>
<name>A0A345ILX8_9DEIO</name>
<evidence type="ECO:0000313" key="10">
    <source>
        <dbReference type="EMBL" id="AXH00701.1"/>
    </source>
</evidence>
<proteinExistence type="predicted"/>
<dbReference type="Gene3D" id="3.30.700.10">
    <property type="entry name" value="Glycoprotein, Type 4 Pilin"/>
    <property type="match status" value="1"/>
</dbReference>
<dbReference type="InterPro" id="IPR045584">
    <property type="entry name" value="Pilin-like"/>
</dbReference>
<keyword evidence="5" id="KW-0574">Periplasm</keyword>
<dbReference type="GO" id="GO:0009279">
    <property type="term" value="C:cell outer membrane"/>
    <property type="evidence" value="ECO:0007669"/>
    <property type="project" value="UniProtKB-SubCell"/>
</dbReference>
<keyword evidence="10" id="KW-0614">Plasmid</keyword>
<feature type="transmembrane region" description="Helical" evidence="9">
    <location>
        <begin position="6"/>
        <end position="28"/>
    </location>
</feature>
<keyword evidence="6 9" id="KW-1133">Transmembrane helix</keyword>
<geneLocation type="plasmid" evidence="11">
    <name>pdrdi</name>
</geneLocation>
<evidence type="ECO:0000256" key="3">
    <source>
        <dbReference type="ARBA" id="ARBA00022481"/>
    </source>
</evidence>
<evidence type="ECO:0000256" key="7">
    <source>
        <dbReference type="ARBA" id="ARBA00023136"/>
    </source>
</evidence>